<gene>
    <name evidence="2" type="ORF">PHAECO_LOCUS12436</name>
</gene>
<reference evidence="2" key="1">
    <citation type="submission" date="2022-01" db="EMBL/GenBank/DDBJ databases">
        <authorList>
            <person name="King R."/>
        </authorList>
    </citation>
    <scope>NUCLEOTIDE SEQUENCE</scope>
</reference>
<accession>A0A9N9X5T6</accession>
<dbReference type="OrthoDB" id="6780773at2759"/>
<dbReference type="AlphaFoldDB" id="A0A9N9X5T6"/>
<reference evidence="2" key="2">
    <citation type="submission" date="2022-10" db="EMBL/GenBank/DDBJ databases">
        <authorList>
            <consortium name="ENA_rothamsted_submissions"/>
            <consortium name="culmorum"/>
            <person name="King R."/>
        </authorList>
    </citation>
    <scope>NUCLEOTIDE SEQUENCE</scope>
</reference>
<sequence>MIPEDDNWENDLYVSQILQAKSNTTETVEKADRIEQIKQTSQSLLPDENPDIIIEEVFVDGESFELGVYPNSKDCRCCPVYHNEVEMSDYSKQDVANMLKELMEQFSAVKSQNVILVAQIGEFKDEFKTYKGHIESNIEELKEDNRALRAENKLLKERVQTVERRMKKYNLTIYNLRGDNVIDSVIALLRDNLEINFSERDFRDAYR</sequence>
<evidence type="ECO:0000313" key="2">
    <source>
        <dbReference type="EMBL" id="CAG9825684.1"/>
    </source>
</evidence>
<proteinExistence type="predicted"/>
<dbReference type="Proteomes" id="UP001153737">
    <property type="component" value="Chromosome 9"/>
</dbReference>
<name>A0A9N9X5T6_PHACE</name>
<keyword evidence="1" id="KW-0175">Coiled coil</keyword>
<feature type="coiled-coil region" evidence="1">
    <location>
        <begin position="131"/>
        <end position="172"/>
    </location>
</feature>
<protein>
    <submittedName>
        <fullName evidence="2">Uncharacterized protein</fullName>
    </submittedName>
</protein>
<organism evidence="2 3">
    <name type="scientific">Phaedon cochleariae</name>
    <name type="common">Mustard beetle</name>
    <dbReference type="NCBI Taxonomy" id="80249"/>
    <lineage>
        <taxon>Eukaryota</taxon>
        <taxon>Metazoa</taxon>
        <taxon>Ecdysozoa</taxon>
        <taxon>Arthropoda</taxon>
        <taxon>Hexapoda</taxon>
        <taxon>Insecta</taxon>
        <taxon>Pterygota</taxon>
        <taxon>Neoptera</taxon>
        <taxon>Endopterygota</taxon>
        <taxon>Coleoptera</taxon>
        <taxon>Polyphaga</taxon>
        <taxon>Cucujiformia</taxon>
        <taxon>Chrysomeloidea</taxon>
        <taxon>Chrysomelidae</taxon>
        <taxon>Chrysomelinae</taxon>
        <taxon>Chrysomelini</taxon>
        <taxon>Phaedon</taxon>
    </lineage>
</organism>
<dbReference type="EMBL" id="OU896715">
    <property type="protein sequence ID" value="CAG9825684.1"/>
    <property type="molecule type" value="Genomic_DNA"/>
</dbReference>
<keyword evidence="3" id="KW-1185">Reference proteome</keyword>
<dbReference type="Gene3D" id="1.20.1170.10">
    <property type="match status" value="1"/>
</dbReference>
<evidence type="ECO:0000313" key="3">
    <source>
        <dbReference type="Proteomes" id="UP001153737"/>
    </source>
</evidence>
<evidence type="ECO:0000256" key="1">
    <source>
        <dbReference type="SAM" id="Coils"/>
    </source>
</evidence>